<dbReference type="InterPro" id="IPR023415">
    <property type="entry name" value="LDLR_class-A_CS"/>
</dbReference>
<protein>
    <submittedName>
        <fullName evidence="3">Uncharacterized protein</fullName>
    </submittedName>
</protein>
<dbReference type="PROSITE" id="PS01209">
    <property type="entry name" value="LDLRA_1"/>
    <property type="match status" value="1"/>
</dbReference>
<name>A0A9N9QZV4_9NEOP</name>
<evidence type="ECO:0000256" key="2">
    <source>
        <dbReference type="PROSITE-ProRule" id="PRU00124"/>
    </source>
</evidence>
<evidence type="ECO:0000256" key="1">
    <source>
        <dbReference type="ARBA" id="ARBA00023157"/>
    </source>
</evidence>
<dbReference type="CDD" id="cd00112">
    <property type="entry name" value="LDLa"/>
    <property type="match status" value="1"/>
</dbReference>
<comment type="caution">
    <text evidence="2">Lacks conserved residue(s) required for the propagation of feature annotation.</text>
</comment>
<evidence type="ECO:0000313" key="3">
    <source>
        <dbReference type="EMBL" id="CAG9786678.1"/>
    </source>
</evidence>
<gene>
    <name evidence="3" type="ORF">DIATSA_LOCUS4618</name>
</gene>
<dbReference type="Proteomes" id="UP001153714">
    <property type="component" value="Chromosome 16"/>
</dbReference>
<organism evidence="3 4">
    <name type="scientific">Diatraea saccharalis</name>
    <name type="common">sugarcane borer</name>
    <dbReference type="NCBI Taxonomy" id="40085"/>
    <lineage>
        <taxon>Eukaryota</taxon>
        <taxon>Metazoa</taxon>
        <taxon>Ecdysozoa</taxon>
        <taxon>Arthropoda</taxon>
        <taxon>Hexapoda</taxon>
        <taxon>Insecta</taxon>
        <taxon>Pterygota</taxon>
        <taxon>Neoptera</taxon>
        <taxon>Endopterygota</taxon>
        <taxon>Lepidoptera</taxon>
        <taxon>Glossata</taxon>
        <taxon>Ditrysia</taxon>
        <taxon>Pyraloidea</taxon>
        <taxon>Crambidae</taxon>
        <taxon>Crambinae</taxon>
        <taxon>Diatraea</taxon>
    </lineage>
</organism>
<keyword evidence="4" id="KW-1185">Reference proteome</keyword>
<reference evidence="3" key="2">
    <citation type="submission" date="2022-10" db="EMBL/GenBank/DDBJ databases">
        <authorList>
            <consortium name="ENA_rothamsted_submissions"/>
            <consortium name="culmorum"/>
            <person name="King R."/>
        </authorList>
    </citation>
    <scope>NUCLEOTIDE SEQUENCE</scope>
</reference>
<dbReference type="Gene3D" id="4.10.400.10">
    <property type="entry name" value="Low-density Lipoprotein Receptor"/>
    <property type="match status" value="1"/>
</dbReference>
<accession>A0A9N9QZV4</accession>
<dbReference type="AlphaFoldDB" id="A0A9N9QZV4"/>
<feature type="disulfide bond" evidence="2">
    <location>
        <begin position="103"/>
        <end position="121"/>
    </location>
</feature>
<dbReference type="InterPro" id="IPR036055">
    <property type="entry name" value="LDL_receptor-like_sf"/>
</dbReference>
<dbReference type="SUPFAM" id="SSF57424">
    <property type="entry name" value="LDL receptor-like module"/>
    <property type="match status" value="1"/>
</dbReference>
<dbReference type="OrthoDB" id="19606at2759"/>
<feature type="disulfide bond" evidence="2">
    <location>
        <begin position="96"/>
        <end position="108"/>
    </location>
</feature>
<dbReference type="SMART" id="SM00192">
    <property type="entry name" value="LDLa"/>
    <property type="match status" value="1"/>
</dbReference>
<dbReference type="Pfam" id="PF00057">
    <property type="entry name" value="Ldl_recept_a"/>
    <property type="match status" value="1"/>
</dbReference>
<sequence>MRDEYKRRTGSRPEKCCDKHQTLDDKGGLTKMCLLKNFQDVTNNRTILFIIVLLSLKLCSPQDLNEEFVNEESVDASDLSMVPVTKVQLPGNAGPCRLSELLCDTGQCISLDKYCNGEDDCGDKSDEPKLCTHKLLLFAQRPQKFTSPIYLLKFLNIITVLSLADNKNPKPMLTF</sequence>
<proteinExistence type="predicted"/>
<dbReference type="EMBL" id="OU893347">
    <property type="protein sequence ID" value="CAG9786678.1"/>
    <property type="molecule type" value="Genomic_DNA"/>
</dbReference>
<reference evidence="3" key="1">
    <citation type="submission" date="2021-12" db="EMBL/GenBank/DDBJ databases">
        <authorList>
            <person name="King R."/>
        </authorList>
    </citation>
    <scope>NUCLEOTIDE SEQUENCE</scope>
</reference>
<evidence type="ECO:0000313" key="4">
    <source>
        <dbReference type="Proteomes" id="UP001153714"/>
    </source>
</evidence>
<dbReference type="InterPro" id="IPR002172">
    <property type="entry name" value="LDrepeatLR_classA_rpt"/>
</dbReference>
<keyword evidence="1 2" id="KW-1015">Disulfide bond</keyword>
<dbReference type="PROSITE" id="PS50068">
    <property type="entry name" value="LDLRA_2"/>
    <property type="match status" value="1"/>
</dbReference>